<dbReference type="HOGENOM" id="CLU_1987211_0_0_1"/>
<protein>
    <submittedName>
        <fullName evidence="1">Uncharacterized protein</fullName>
    </submittedName>
</protein>
<keyword evidence="2" id="KW-1185">Reference proteome</keyword>
<proteinExistence type="predicted"/>
<dbReference type="EnsemblMetazoa" id="RPRC013401-RA">
    <property type="protein sequence ID" value="RPRC013401-PA"/>
    <property type="gene ID" value="RPRC013401"/>
</dbReference>
<organism evidence="1 2">
    <name type="scientific">Rhodnius prolixus</name>
    <name type="common">Triatomid bug</name>
    <dbReference type="NCBI Taxonomy" id="13249"/>
    <lineage>
        <taxon>Eukaryota</taxon>
        <taxon>Metazoa</taxon>
        <taxon>Ecdysozoa</taxon>
        <taxon>Arthropoda</taxon>
        <taxon>Hexapoda</taxon>
        <taxon>Insecta</taxon>
        <taxon>Pterygota</taxon>
        <taxon>Neoptera</taxon>
        <taxon>Paraneoptera</taxon>
        <taxon>Hemiptera</taxon>
        <taxon>Heteroptera</taxon>
        <taxon>Panheteroptera</taxon>
        <taxon>Cimicomorpha</taxon>
        <taxon>Reduviidae</taxon>
        <taxon>Triatominae</taxon>
        <taxon>Rhodnius</taxon>
    </lineage>
</organism>
<dbReference type="InParanoid" id="T1IAT0"/>
<dbReference type="VEuPathDB" id="VectorBase:RPRC013401"/>
<name>T1IAT0_RHOPR</name>
<evidence type="ECO:0000313" key="2">
    <source>
        <dbReference type="Proteomes" id="UP000015103"/>
    </source>
</evidence>
<dbReference type="AlphaFoldDB" id="T1IAT0"/>
<dbReference type="Proteomes" id="UP000015103">
    <property type="component" value="Unassembled WGS sequence"/>
</dbReference>
<dbReference type="EMBL" id="ACPB03012828">
    <property type="status" value="NOT_ANNOTATED_CDS"/>
    <property type="molecule type" value="Genomic_DNA"/>
</dbReference>
<evidence type="ECO:0000313" key="1">
    <source>
        <dbReference type="EnsemblMetazoa" id="RPRC013401-PA"/>
    </source>
</evidence>
<accession>T1IAT0</accession>
<sequence>SNLKEEAITALNSKLSLFEVKKHKENGFAEKATETFREVQQIEKNGNPFSEAKELENFETVQNIETERAETLRKEPQPQENIIALCYDNNKTIVVNVNNLQIFNDLCYVTTESPNGEVRIYPVVKL</sequence>
<reference evidence="1" key="1">
    <citation type="submission" date="2015-05" db="UniProtKB">
        <authorList>
            <consortium name="EnsemblMetazoa"/>
        </authorList>
    </citation>
    <scope>IDENTIFICATION</scope>
</reference>